<dbReference type="Proteomes" id="UP000014983">
    <property type="component" value="Chromosome"/>
</dbReference>
<keyword evidence="3" id="KW-1185">Reference proteome</keyword>
<dbReference type="STRING" id="1276221.SDIMI_v3c05250"/>
<dbReference type="InParanoid" id="S5LWT5"/>
<dbReference type="OrthoDB" id="387751at2"/>
<name>S5LWT5_9MOLU</name>
<dbReference type="HOGENOM" id="CLU_315657_0_0_14"/>
<feature type="transmembrane region" description="Helical" evidence="1">
    <location>
        <begin position="874"/>
        <end position="897"/>
    </location>
</feature>
<evidence type="ECO:0000256" key="1">
    <source>
        <dbReference type="SAM" id="Phobius"/>
    </source>
</evidence>
<dbReference type="KEGG" id="sdi:SDIMI_v3c05250"/>
<keyword evidence="1" id="KW-1133">Transmembrane helix</keyword>
<reference evidence="2 3" key="1">
    <citation type="journal article" date="2013" name="Genome Biol. Evol.">
        <title>Comparison of metabolic capacities and inference of gene content evolution in mosquito-associated Spiroplasma diminutum and S. taiwanense.</title>
        <authorList>
            <person name="Lo W.S."/>
            <person name="Ku C."/>
            <person name="Chen L.L."/>
            <person name="Chang T.H."/>
            <person name="Kuo C.H."/>
        </authorList>
    </citation>
    <scope>NUCLEOTIDE SEQUENCE [LARGE SCALE GENOMIC DNA]</scope>
    <source>
        <strain evidence="2">CUAS-1</strain>
    </source>
</reference>
<keyword evidence="1" id="KW-0812">Transmembrane</keyword>
<keyword evidence="1" id="KW-0472">Membrane</keyword>
<gene>
    <name evidence="2" type="ORF">SDIMI_v3c05250</name>
</gene>
<protein>
    <submittedName>
        <fullName evidence="2">Uncharacterized protein</fullName>
    </submittedName>
</protein>
<sequence>MKTLLTLLGGLTISAQPVALTADMTGIFNYISPRFSETEKVNSEKFDIFTGVELDPNVPEDSNFLEVQRNTNYGIGVSDETKVKGEDIGGDLKEAINQIKGSFKYSDGENTDNDVIYNLSSSVGKGYILKNDNKEGFEIFENDVYSKEVTYNRSTAALTTTYNGKNGFQTSKTNYLVYANDKIDNNENQEGLTITNINPNNEKQKINLKTPAMSKINKVYVPTRSVNDPDIDNHIYLFYSNFDTHYIATYNLNPLVDLNTGELDFSKPEEVEYSTIQIQGIKTQNIYDSTFTMGSDNKVAINFNLTPEEPEVFNSYIIDSKNNTIDKQEVLNFENLRMNFISNTDHTGSSSPQYTILSATDTTSNKIGIYYIDSSNANNEIVLLFELDPQYFTALYDNEKILEENKINGFYSYYDDINKNYNIVVTTANSVYQYSYKDPKNMSQNGIARKILFLDSTFAQRGGALRYSTLENSIMYYDNRIQYILSDENANTFNSFVFEKYDLNNLVTNRFTYNPGSALNGKLEYEEDLKNKLSYSLRGSDGTSTVNSIINDPKVRDIFEGSKLGTDYELEISDDNLIPENIYGKINETGNILIKNINSSNTSRFKNSKIQTVNTIFTNRYNLQELIPWEENYVLDKYDDFNSVVGWVYNQIQEALEKIPGFQNEILWKELEQSRWEINSWYASNGNDEFSTNGWGFAEKNPKLDEDNNFILSGIRIRPNEKNGENDFFYLEDGNDFVTLPTLKVKMNTNGKNWESVNDDVNKIDIISIAQNVSKMQFNGIGLYTNNDQENLLQIQNRLNQHKNLDPAVGLSLIDGVKYSFKENSSTFTVRVFDRAFNFDRTNSTQSNINGEMNYTTIDVTIYGLKTPSSLPRWVPPILVFGGMLILILVIMSGWFISRKRFYKSAVGKEAAKIAQAKRREEKKK</sequence>
<proteinExistence type="predicted"/>
<dbReference type="AlphaFoldDB" id="S5LWT5"/>
<organism evidence="2 3">
    <name type="scientific">Spiroplasma diminutum CUAS-1</name>
    <dbReference type="NCBI Taxonomy" id="1276221"/>
    <lineage>
        <taxon>Bacteria</taxon>
        <taxon>Bacillati</taxon>
        <taxon>Mycoplasmatota</taxon>
        <taxon>Mollicutes</taxon>
        <taxon>Entomoplasmatales</taxon>
        <taxon>Spiroplasmataceae</taxon>
        <taxon>Spiroplasma</taxon>
    </lineage>
</organism>
<dbReference type="PATRIC" id="fig|1276221.3.peg.522"/>
<evidence type="ECO:0000313" key="2">
    <source>
        <dbReference type="EMBL" id="AGR42229.1"/>
    </source>
</evidence>
<accession>S5LWT5</accession>
<evidence type="ECO:0000313" key="3">
    <source>
        <dbReference type="Proteomes" id="UP000014983"/>
    </source>
</evidence>
<dbReference type="EMBL" id="CP005076">
    <property type="protein sequence ID" value="AGR42229.1"/>
    <property type="molecule type" value="Genomic_DNA"/>
</dbReference>
<dbReference type="RefSeq" id="WP_020836461.1">
    <property type="nucleotide sequence ID" value="NC_021833.1"/>
</dbReference>